<dbReference type="EMBL" id="RCZP01000044">
    <property type="protein sequence ID" value="TPG45791.1"/>
    <property type="molecule type" value="Genomic_DNA"/>
</dbReference>
<proteinExistence type="predicted"/>
<dbReference type="Proteomes" id="UP000317078">
    <property type="component" value="Unassembled WGS sequence"/>
</dbReference>
<accession>A0A502F8Y3</accession>
<comment type="caution">
    <text evidence="1">The sequence shown here is derived from an EMBL/GenBank/DDBJ whole genome shotgun (WGS) entry which is preliminary data.</text>
</comment>
<keyword evidence="2" id="KW-1185">Reference proteome</keyword>
<sequence>MDKDELTAWALKNGWQVMAGAPSLTKPSNPKEAIVRMAFKATVVNLEVKKPAGKWEKVSGEAYGKIQPDPETGVPQGLGFEKIPSFSMLMQENRDARVFANMGGMGKRR</sequence>
<evidence type="ECO:0000313" key="2">
    <source>
        <dbReference type="Proteomes" id="UP000317078"/>
    </source>
</evidence>
<dbReference type="AlphaFoldDB" id="A0A502F8Y3"/>
<evidence type="ECO:0000313" key="1">
    <source>
        <dbReference type="EMBL" id="TPG45791.1"/>
    </source>
</evidence>
<name>A0A502F8Y3_9PROT</name>
<dbReference type="RefSeq" id="WP_140886615.1">
    <property type="nucleotide sequence ID" value="NZ_RCZP01000044.1"/>
</dbReference>
<reference evidence="1 2" key="1">
    <citation type="journal article" date="2019" name="Environ. Microbiol.">
        <title>Species interactions and distinct microbial communities in high Arctic permafrost affected cryosols are associated with the CH4 and CO2 gas fluxes.</title>
        <authorList>
            <person name="Altshuler I."/>
            <person name="Hamel J."/>
            <person name="Turney S."/>
            <person name="Magnuson E."/>
            <person name="Levesque R."/>
            <person name="Greer C."/>
            <person name="Whyte L.G."/>
        </authorList>
    </citation>
    <scope>NUCLEOTIDE SEQUENCE [LARGE SCALE GENOMIC DNA]</scope>
    <source>
        <strain evidence="1 2">S9.3B</strain>
    </source>
</reference>
<gene>
    <name evidence="1" type="ORF">EAH89_25890</name>
</gene>
<protein>
    <submittedName>
        <fullName evidence="1">Uncharacterized protein</fullName>
    </submittedName>
</protein>
<organism evidence="1 2">
    <name type="scientific">Muricoccus nepalensis</name>
    <dbReference type="NCBI Taxonomy" id="1854500"/>
    <lineage>
        <taxon>Bacteria</taxon>
        <taxon>Pseudomonadati</taxon>
        <taxon>Pseudomonadota</taxon>
        <taxon>Alphaproteobacteria</taxon>
        <taxon>Acetobacterales</taxon>
        <taxon>Roseomonadaceae</taxon>
        <taxon>Muricoccus</taxon>
    </lineage>
</organism>
<dbReference type="OrthoDB" id="7268209at2"/>